<evidence type="ECO:0000313" key="6">
    <source>
        <dbReference type="EMBL" id="MBO8423566.1"/>
    </source>
</evidence>
<comment type="similarity">
    <text evidence="1">Belongs to the ribonuclease III family.</text>
</comment>
<dbReference type="InterPro" id="IPR000999">
    <property type="entry name" value="RNase_III_dom"/>
</dbReference>
<dbReference type="Proteomes" id="UP000727857">
    <property type="component" value="Unassembled WGS sequence"/>
</dbReference>
<dbReference type="InterPro" id="IPR036389">
    <property type="entry name" value="RNase_III_sf"/>
</dbReference>
<feature type="domain" description="DRBM" evidence="4">
    <location>
        <begin position="65"/>
        <end position="129"/>
    </location>
</feature>
<dbReference type="EMBL" id="JADINF010000024">
    <property type="protein sequence ID" value="MBO8423566.1"/>
    <property type="molecule type" value="Genomic_DNA"/>
</dbReference>
<organism evidence="6 7">
    <name type="scientific">Candidatus Stercoripulliclostridium pullicola</name>
    <dbReference type="NCBI Taxonomy" id="2840953"/>
    <lineage>
        <taxon>Bacteria</taxon>
        <taxon>Bacillati</taxon>
        <taxon>Bacillota</taxon>
        <taxon>Clostridia</taxon>
        <taxon>Eubacteriales</taxon>
        <taxon>Candidatus Stercoripulliclostridium</taxon>
    </lineage>
</organism>
<keyword evidence="2 3" id="KW-0694">RNA-binding</keyword>
<reference evidence="6" key="2">
    <citation type="journal article" date="2021" name="PeerJ">
        <title>Extensive microbial diversity within the chicken gut microbiome revealed by metagenomics and culture.</title>
        <authorList>
            <person name="Gilroy R."/>
            <person name="Ravi A."/>
            <person name="Getino M."/>
            <person name="Pursley I."/>
            <person name="Horton D.L."/>
            <person name="Alikhan N.F."/>
            <person name="Baker D."/>
            <person name="Gharbi K."/>
            <person name="Hall N."/>
            <person name="Watson M."/>
            <person name="Adriaenssens E.M."/>
            <person name="Foster-Nyarko E."/>
            <person name="Jarju S."/>
            <person name="Secka A."/>
            <person name="Antonio M."/>
            <person name="Oren A."/>
            <person name="Chaudhuri R.R."/>
            <person name="La Ragione R."/>
            <person name="Hildebrand F."/>
            <person name="Pallen M.J."/>
        </authorList>
    </citation>
    <scope>NUCLEOTIDE SEQUENCE</scope>
    <source>
        <strain evidence="6">517</strain>
    </source>
</reference>
<evidence type="ECO:0000256" key="1">
    <source>
        <dbReference type="ARBA" id="ARBA00010183"/>
    </source>
</evidence>
<dbReference type="GO" id="GO:0003723">
    <property type="term" value="F:RNA binding"/>
    <property type="evidence" value="ECO:0007669"/>
    <property type="project" value="UniProtKB-UniRule"/>
</dbReference>
<dbReference type="SUPFAM" id="SSF54768">
    <property type="entry name" value="dsRNA-binding domain-like"/>
    <property type="match status" value="1"/>
</dbReference>
<name>A0A940ICK2_9FIRM</name>
<dbReference type="CDD" id="cd00593">
    <property type="entry name" value="RIBOc"/>
    <property type="match status" value="1"/>
</dbReference>
<feature type="domain" description="RNase III" evidence="5">
    <location>
        <begin position="1"/>
        <end position="38"/>
    </location>
</feature>
<dbReference type="PROSITE" id="PS50137">
    <property type="entry name" value="DS_RBD"/>
    <property type="match status" value="1"/>
</dbReference>
<evidence type="ECO:0000256" key="3">
    <source>
        <dbReference type="PROSITE-ProRule" id="PRU00266"/>
    </source>
</evidence>
<dbReference type="Gene3D" id="3.30.160.20">
    <property type="match status" value="1"/>
</dbReference>
<proteinExistence type="inferred from homology"/>
<dbReference type="PROSITE" id="PS50142">
    <property type="entry name" value="RNASE_3_2"/>
    <property type="match status" value="1"/>
</dbReference>
<dbReference type="AlphaFoldDB" id="A0A940ICK2"/>
<comment type="caution">
    <text evidence="6">The sequence shown here is derived from an EMBL/GenBank/DDBJ whole genome shotgun (WGS) entry which is preliminary data.</text>
</comment>
<evidence type="ECO:0000259" key="5">
    <source>
        <dbReference type="PROSITE" id="PS50142"/>
    </source>
</evidence>
<evidence type="ECO:0000256" key="2">
    <source>
        <dbReference type="ARBA" id="ARBA00022884"/>
    </source>
</evidence>
<dbReference type="InterPro" id="IPR014720">
    <property type="entry name" value="dsRBD_dom"/>
</dbReference>
<gene>
    <name evidence="6" type="ORF">IAB16_00890</name>
</gene>
<dbReference type="GO" id="GO:0004525">
    <property type="term" value="F:ribonuclease III activity"/>
    <property type="evidence" value="ECO:0007669"/>
    <property type="project" value="InterPro"/>
</dbReference>
<protein>
    <submittedName>
        <fullName evidence="6">Uncharacterized protein</fullName>
    </submittedName>
</protein>
<accession>A0A940ICK2</accession>
<sequence length="129" mass="13824">MQYLRVSSGNNETEVRESKNIKEDLFEALVGAIAVDGGIDESRKFILRELADELSRTYTVDNVTDFKSKLLETAVRKGIKAEFIVGVSPCDPKTFVAEVLLDGAVCASGAGASKKKAAQSAAEAALKKI</sequence>
<reference evidence="6" key="1">
    <citation type="submission" date="2020-10" db="EMBL/GenBank/DDBJ databases">
        <authorList>
            <person name="Gilroy R."/>
        </authorList>
    </citation>
    <scope>NUCLEOTIDE SEQUENCE</scope>
    <source>
        <strain evidence="6">517</strain>
    </source>
</reference>
<dbReference type="GO" id="GO:0006396">
    <property type="term" value="P:RNA processing"/>
    <property type="evidence" value="ECO:0007669"/>
    <property type="project" value="InterPro"/>
</dbReference>
<evidence type="ECO:0000259" key="4">
    <source>
        <dbReference type="PROSITE" id="PS50137"/>
    </source>
</evidence>
<evidence type="ECO:0000313" key="7">
    <source>
        <dbReference type="Proteomes" id="UP000727857"/>
    </source>
</evidence>
<dbReference type="Pfam" id="PF00035">
    <property type="entry name" value="dsrm"/>
    <property type="match status" value="1"/>
</dbReference>
<dbReference type="Gene3D" id="1.10.1520.10">
    <property type="entry name" value="Ribonuclease III domain"/>
    <property type="match status" value="1"/>
</dbReference>